<dbReference type="EMBL" id="GBRH01246310">
    <property type="protein sequence ID" value="JAD51585.1"/>
    <property type="molecule type" value="Transcribed_RNA"/>
</dbReference>
<reference evidence="1" key="2">
    <citation type="journal article" date="2015" name="Data Brief">
        <title>Shoot transcriptome of the giant reed, Arundo donax.</title>
        <authorList>
            <person name="Barrero R.A."/>
            <person name="Guerrero F.D."/>
            <person name="Moolhuijzen P."/>
            <person name="Goolsby J.A."/>
            <person name="Tidwell J."/>
            <person name="Bellgard S.E."/>
            <person name="Bellgard M.I."/>
        </authorList>
    </citation>
    <scope>NUCLEOTIDE SEQUENCE</scope>
    <source>
        <tissue evidence="1">Shoot tissue taken approximately 20 cm above the soil surface</tissue>
    </source>
</reference>
<proteinExistence type="predicted"/>
<dbReference type="AlphaFoldDB" id="A0A0A9ARS1"/>
<organism evidence="1">
    <name type="scientific">Arundo donax</name>
    <name type="common">Giant reed</name>
    <name type="synonym">Donax arundinaceus</name>
    <dbReference type="NCBI Taxonomy" id="35708"/>
    <lineage>
        <taxon>Eukaryota</taxon>
        <taxon>Viridiplantae</taxon>
        <taxon>Streptophyta</taxon>
        <taxon>Embryophyta</taxon>
        <taxon>Tracheophyta</taxon>
        <taxon>Spermatophyta</taxon>
        <taxon>Magnoliopsida</taxon>
        <taxon>Liliopsida</taxon>
        <taxon>Poales</taxon>
        <taxon>Poaceae</taxon>
        <taxon>PACMAD clade</taxon>
        <taxon>Arundinoideae</taxon>
        <taxon>Arundineae</taxon>
        <taxon>Arundo</taxon>
    </lineage>
</organism>
<name>A0A0A9ARS1_ARUDO</name>
<evidence type="ECO:0000313" key="1">
    <source>
        <dbReference type="EMBL" id="JAD51585.1"/>
    </source>
</evidence>
<protein>
    <submittedName>
        <fullName evidence="1">Uncharacterized protein</fullName>
    </submittedName>
</protein>
<sequence length="23" mass="2578">MSVGYPNPTSSSTYFYFESLTAQ</sequence>
<reference evidence="1" key="1">
    <citation type="submission" date="2014-09" db="EMBL/GenBank/DDBJ databases">
        <authorList>
            <person name="Magalhaes I.L.F."/>
            <person name="Oliveira U."/>
            <person name="Santos F.R."/>
            <person name="Vidigal T.H.D.A."/>
            <person name="Brescovit A.D."/>
            <person name="Santos A.J."/>
        </authorList>
    </citation>
    <scope>NUCLEOTIDE SEQUENCE</scope>
    <source>
        <tissue evidence="1">Shoot tissue taken approximately 20 cm above the soil surface</tissue>
    </source>
</reference>
<accession>A0A0A9ARS1</accession>